<dbReference type="PANTHER" id="PTHR22574">
    <property type="match status" value="1"/>
</dbReference>
<comment type="similarity">
    <text evidence="1">Belongs to the GARIN family.</text>
</comment>
<proteinExistence type="inferred from homology"/>
<organism evidence="4 5">
    <name type="scientific">Gekko japonicus</name>
    <name type="common">Schlegel's Japanese gecko</name>
    <dbReference type="NCBI Taxonomy" id="146911"/>
    <lineage>
        <taxon>Eukaryota</taxon>
        <taxon>Metazoa</taxon>
        <taxon>Chordata</taxon>
        <taxon>Craniata</taxon>
        <taxon>Vertebrata</taxon>
        <taxon>Euteleostomi</taxon>
        <taxon>Lepidosauria</taxon>
        <taxon>Squamata</taxon>
        <taxon>Bifurcata</taxon>
        <taxon>Gekkota</taxon>
        <taxon>Gekkonidae</taxon>
        <taxon>Gekkoninae</taxon>
        <taxon>Gekko</taxon>
    </lineage>
</organism>
<evidence type="ECO:0000313" key="4">
    <source>
        <dbReference type="Proteomes" id="UP000694871"/>
    </source>
</evidence>
<dbReference type="Pfam" id="PF12480">
    <property type="entry name" value="GARIL_Rab2_bd"/>
    <property type="match status" value="1"/>
</dbReference>
<keyword evidence="4" id="KW-1185">Reference proteome</keyword>
<protein>
    <submittedName>
        <fullName evidence="5">Protein FAM71C-like</fullName>
    </submittedName>
</protein>
<feature type="region of interest" description="Disordered" evidence="2">
    <location>
        <begin position="236"/>
        <end position="369"/>
    </location>
</feature>
<gene>
    <name evidence="5" type="primary">LOC107113962</name>
</gene>
<feature type="compositionally biased region" description="Basic residues" evidence="2">
    <location>
        <begin position="317"/>
        <end position="339"/>
    </location>
</feature>
<evidence type="ECO:0000256" key="2">
    <source>
        <dbReference type="SAM" id="MobiDB-lite"/>
    </source>
</evidence>
<evidence type="ECO:0000259" key="3">
    <source>
        <dbReference type="Pfam" id="PF12480"/>
    </source>
</evidence>
<dbReference type="GeneID" id="107113962"/>
<sequence>MSVSQSQTRSQSCSQLPSFLARGDHGKGLFNRQMGPLQRHLHHGEYDLLKLAPMLESEFLQVNKRGEVIDVHNQVEPMTVAVACTILLRETPDVLLLARTVHPSEENLPPLKNLLYHYPPPKTYELTRLLPLRFVKIMVHNARKKQLRFKLASGRAFYLQLCSPPDQREDLFELWVRVVNLLHPPSEQRLETQAKIRDPEGHTEDTAPAQRLESTSAINLADTVSIRTVYSFSRAPSLTQEDTRSRRSLSISLKSQKSTEDPFLPPVLTQEKTLEPDISPASDNMGSEESLEMAPRHQDLSPDGDVEYKSSPPSSRRSSKSRRTSRSKSPRRASRRKPSKILSLITSCSWGSVKSGRRESKGKAKGKKH</sequence>
<dbReference type="PANTHER" id="PTHR22574:SF2">
    <property type="entry name" value="GOLGI-ASSOCIATED RAB2 INTERACTOR PROTEIN 3"/>
    <property type="match status" value="1"/>
</dbReference>
<dbReference type="RefSeq" id="XP_015270858.1">
    <property type="nucleotide sequence ID" value="XM_015415372.1"/>
</dbReference>
<name>A0ABM1KAX1_GEKJA</name>
<dbReference type="Proteomes" id="UP000694871">
    <property type="component" value="Unplaced"/>
</dbReference>
<evidence type="ECO:0000313" key="5">
    <source>
        <dbReference type="RefSeq" id="XP_015270858.1"/>
    </source>
</evidence>
<reference evidence="5" key="1">
    <citation type="submission" date="2025-08" db="UniProtKB">
        <authorList>
            <consortium name="RefSeq"/>
        </authorList>
    </citation>
    <scope>IDENTIFICATION</scope>
</reference>
<feature type="domain" description="Golgi associated RAB2 interactor protein-like Rab2B-binding" evidence="3">
    <location>
        <begin position="124"/>
        <end position="188"/>
    </location>
</feature>
<accession>A0ABM1KAX1</accession>
<dbReference type="InterPro" id="IPR022168">
    <property type="entry name" value="GARIL-like_Rab2B-bd"/>
</dbReference>
<evidence type="ECO:0000256" key="1">
    <source>
        <dbReference type="ARBA" id="ARBA00038379"/>
    </source>
</evidence>